<protein>
    <submittedName>
        <fullName evidence="4">ROK family protein</fullName>
    </submittedName>
</protein>
<accession>A0A0R1VUV0</accession>
<evidence type="ECO:0000256" key="2">
    <source>
        <dbReference type="ARBA" id="ARBA00006479"/>
    </source>
</evidence>
<dbReference type="CDD" id="cd24077">
    <property type="entry name" value="ASKHA_ATPase_ROK_SaXylR-like"/>
    <property type="match status" value="1"/>
</dbReference>
<comment type="similarity">
    <text evidence="2">Belongs to the ROK (NagC/XylR) family.</text>
</comment>
<dbReference type="Pfam" id="PF00480">
    <property type="entry name" value="ROK"/>
    <property type="match status" value="1"/>
</dbReference>
<dbReference type="EMBL" id="AZFX01000048">
    <property type="protein sequence ID" value="KRM09552.1"/>
    <property type="molecule type" value="Genomic_DNA"/>
</dbReference>
<dbReference type="OrthoDB" id="9796533at2"/>
<dbReference type="InterPro" id="IPR036390">
    <property type="entry name" value="WH_DNA-bd_sf"/>
</dbReference>
<dbReference type="PATRIC" id="fig|1423735.3.peg.1707"/>
<evidence type="ECO:0000313" key="4">
    <source>
        <dbReference type="EMBL" id="KRM09552.1"/>
    </source>
</evidence>
<dbReference type="SUPFAM" id="SSF46785">
    <property type="entry name" value="Winged helix' DNA-binding domain"/>
    <property type="match status" value="1"/>
</dbReference>
<comment type="function">
    <text evidence="1">Transcriptional repressor of xylose-utilizing enzymes.</text>
</comment>
<dbReference type="RefSeq" id="WP_057824655.1">
    <property type="nucleotide sequence ID" value="NZ_AZFX01000048.1"/>
</dbReference>
<sequence>METSKSLVRELNRRRVLEEVFSKGPISRSQVSKNLKLNKVTVSEIVAELIDEELFEELGRGDSSSRGGRKPTMLMLNANFGYVLSFDMGFNYIDVMMNRIDGSIISFAHHRVGEISIEERLDFIDITGHQLTAQAPVGHGLLGVSVAIHGIVHENQVLYTPYIDFKDIDVAKVLTERFQVPVLLQNEANLSAIYQRDFESQSEVDNLVCISIHKGIGAGIIIKNRLYTGIRGEAGEIGHSLIYDKGQKKGEAKSIESYCSEDAILKRIADSTAIENLHRDDLKQLYNDDNVIVRNIIDEFCFYTASIVYNTIVALDPEKVVLNSNLIADIPELLDTIRNYIPSLTKDKTQVELLKNSRYAILLGGASIIIGNILRVTQGDLNFAKIDLSDLGL</sequence>
<dbReference type="InterPro" id="IPR000600">
    <property type="entry name" value="ROK"/>
</dbReference>
<keyword evidence="5" id="KW-1185">Reference proteome</keyword>
<keyword evidence="3" id="KW-0859">Xylose metabolism</keyword>
<reference evidence="4 5" key="1">
    <citation type="journal article" date="2015" name="Genome Announc.">
        <title>Expanding the biotechnology potential of lactobacilli through comparative genomics of 213 strains and associated genera.</title>
        <authorList>
            <person name="Sun Z."/>
            <person name="Harris H.M."/>
            <person name="McCann A."/>
            <person name="Guo C."/>
            <person name="Argimon S."/>
            <person name="Zhang W."/>
            <person name="Yang X."/>
            <person name="Jeffery I.B."/>
            <person name="Cooney J.C."/>
            <person name="Kagawa T.F."/>
            <person name="Liu W."/>
            <person name="Song Y."/>
            <person name="Salvetti E."/>
            <person name="Wrobel A."/>
            <person name="Rasinkangas P."/>
            <person name="Parkhill J."/>
            <person name="Rea M.C."/>
            <person name="O'Sullivan O."/>
            <person name="Ritari J."/>
            <person name="Douillard F.P."/>
            <person name="Paul Ross R."/>
            <person name="Yang R."/>
            <person name="Briner A.E."/>
            <person name="Felis G.E."/>
            <person name="de Vos W.M."/>
            <person name="Barrangou R."/>
            <person name="Klaenhammer T.R."/>
            <person name="Caufield P.W."/>
            <person name="Cui Y."/>
            <person name="Zhang H."/>
            <person name="O'Toole P.W."/>
        </authorList>
    </citation>
    <scope>NUCLEOTIDE SEQUENCE [LARGE SCALE GENOMIC DNA]</scope>
    <source>
        <strain evidence="4 5">DSM 17758</strain>
    </source>
</reference>
<proteinExistence type="inferred from homology"/>
<dbReference type="InterPro" id="IPR049874">
    <property type="entry name" value="ROK_cs"/>
</dbReference>
<dbReference type="STRING" id="1423735.FC15_GL001645"/>
<dbReference type="InterPro" id="IPR036388">
    <property type="entry name" value="WH-like_DNA-bd_sf"/>
</dbReference>
<evidence type="ECO:0000256" key="3">
    <source>
        <dbReference type="ARBA" id="ARBA00022629"/>
    </source>
</evidence>
<comment type="caution">
    <text evidence="4">The sequence shown here is derived from an EMBL/GenBank/DDBJ whole genome shotgun (WGS) entry which is preliminary data.</text>
</comment>
<dbReference type="GO" id="GO:0042732">
    <property type="term" value="P:D-xylose metabolic process"/>
    <property type="evidence" value="ECO:0007669"/>
    <property type="project" value="UniProtKB-KW"/>
</dbReference>
<dbReference type="InterPro" id="IPR043129">
    <property type="entry name" value="ATPase_NBD"/>
</dbReference>
<evidence type="ECO:0000313" key="5">
    <source>
        <dbReference type="Proteomes" id="UP000051315"/>
    </source>
</evidence>
<dbReference type="Gene3D" id="1.10.10.10">
    <property type="entry name" value="Winged helix-like DNA-binding domain superfamily/Winged helix DNA-binding domain"/>
    <property type="match status" value="1"/>
</dbReference>
<dbReference type="SUPFAM" id="SSF53067">
    <property type="entry name" value="Actin-like ATPase domain"/>
    <property type="match status" value="1"/>
</dbReference>
<dbReference type="PROSITE" id="PS01125">
    <property type="entry name" value="ROK"/>
    <property type="match status" value="1"/>
</dbReference>
<organism evidence="4 5">
    <name type="scientific">Lapidilactobacillus concavus DSM 17758</name>
    <dbReference type="NCBI Taxonomy" id="1423735"/>
    <lineage>
        <taxon>Bacteria</taxon>
        <taxon>Bacillati</taxon>
        <taxon>Bacillota</taxon>
        <taxon>Bacilli</taxon>
        <taxon>Lactobacillales</taxon>
        <taxon>Lactobacillaceae</taxon>
        <taxon>Lapidilactobacillus</taxon>
    </lineage>
</organism>
<keyword evidence="3" id="KW-0119">Carbohydrate metabolism</keyword>
<dbReference type="Proteomes" id="UP000051315">
    <property type="component" value="Unassembled WGS sequence"/>
</dbReference>
<dbReference type="PANTHER" id="PTHR18964">
    <property type="entry name" value="ROK (REPRESSOR, ORF, KINASE) FAMILY"/>
    <property type="match status" value="1"/>
</dbReference>
<dbReference type="Gene3D" id="3.30.420.40">
    <property type="match status" value="2"/>
</dbReference>
<gene>
    <name evidence="4" type="ORF">FC15_GL001645</name>
</gene>
<name>A0A0R1VUV0_9LACO</name>
<dbReference type="PANTHER" id="PTHR18964:SF149">
    <property type="entry name" value="BIFUNCTIONAL UDP-N-ACETYLGLUCOSAMINE 2-EPIMERASE_N-ACETYLMANNOSAMINE KINASE"/>
    <property type="match status" value="1"/>
</dbReference>
<evidence type="ECO:0000256" key="1">
    <source>
        <dbReference type="ARBA" id="ARBA00002486"/>
    </source>
</evidence>
<dbReference type="AlphaFoldDB" id="A0A0R1VUV0"/>